<evidence type="ECO:0000313" key="2">
    <source>
        <dbReference type="EMBL" id="CAF0731204.1"/>
    </source>
</evidence>
<dbReference type="EMBL" id="CAJNOG010000005">
    <property type="protein sequence ID" value="CAF0731204.1"/>
    <property type="molecule type" value="Genomic_DNA"/>
</dbReference>
<proteinExistence type="predicted"/>
<protein>
    <submittedName>
        <fullName evidence="1">Uncharacterized protein</fullName>
    </submittedName>
</protein>
<dbReference type="Proteomes" id="UP000663845">
    <property type="component" value="Unassembled WGS sequence"/>
</dbReference>
<evidence type="ECO:0000313" key="4">
    <source>
        <dbReference type="Proteomes" id="UP000663860"/>
    </source>
</evidence>
<dbReference type="AlphaFoldDB" id="A0A813M8U0"/>
<evidence type="ECO:0000313" key="1">
    <source>
        <dbReference type="EMBL" id="CAF0716437.1"/>
    </source>
</evidence>
<accession>A0A813M8U0</accession>
<gene>
    <name evidence="1" type="ORF">IZO911_LOCUS1104</name>
    <name evidence="2" type="ORF">JYZ213_LOCUS1216</name>
    <name evidence="3" type="ORF">OXD698_LOCUS10000</name>
</gene>
<dbReference type="EMBL" id="CAJOAZ010000520">
    <property type="protein sequence ID" value="CAF3667323.1"/>
    <property type="molecule type" value="Genomic_DNA"/>
</dbReference>
<sequence>MNNDKYNSSIYLKKYLTILIEPDIHLSDNEQISFDKCLLNFFQICHIPLILNCTLLSLSSLSNINHESIHINHYLRIRQPRKFYWMRNIKQLYFNLYLPTNTSEQITAKLIEYHSCKRLPYSARTIIQQIKPILFIYYVEEHCLKLNFRGDNCLLQLIFSSDRNSNEQIQKGIYYKWSDEGRIRSTTIQFHIDYQIEKE</sequence>
<name>A0A813M8U0_9BILA</name>
<dbReference type="Proteomes" id="UP000663860">
    <property type="component" value="Unassembled WGS sequence"/>
</dbReference>
<dbReference type="Proteomes" id="UP000663844">
    <property type="component" value="Unassembled WGS sequence"/>
</dbReference>
<organism evidence="1 4">
    <name type="scientific">Adineta steineri</name>
    <dbReference type="NCBI Taxonomy" id="433720"/>
    <lineage>
        <taxon>Eukaryota</taxon>
        <taxon>Metazoa</taxon>
        <taxon>Spiralia</taxon>
        <taxon>Gnathifera</taxon>
        <taxon>Rotifera</taxon>
        <taxon>Eurotatoria</taxon>
        <taxon>Bdelloidea</taxon>
        <taxon>Adinetida</taxon>
        <taxon>Adinetidae</taxon>
        <taxon>Adineta</taxon>
    </lineage>
</organism>
<reference evidence="1" key="1">
    <citation type="submission" date="2021-02" db="EMBL/GenBank/DDBJ databases">
        <authorList>
            <person name="Nowell W R."/>
        </authorList>
    </citation>
    <scope>NUCLEOTIDE SEQUENCE</scope>
</reference>
<dbReference type="EMBL" id="CAJNOE010000005">
    <property type="protein sequence ID" value="CAF0716437.1"/>
    <property type="molecule type" value="Genomic_DNA"/>
</dbReference>
<evidence type="ECO:0000313" key="3">
    <source>
        <dbReference type="EMBL" id="CAF3667323.1"/>
    </source>
</evidence>
<comment type="caution">
    <text evidence="1">The sequence shown here is derived from an EMBL/GenBank/DDBJ whole genome shotgun (WGS) entry which is preliminary data.</text>
</comment>